<evidence type="ECO:0000256" key="1">
    <source>
        <dbReference type="SAM" id="MobiDB-lite"/>
    </source>
</evidence>
<evidence type="ECO:0000313" key="2">
    <source>
        <dbReference type="EMBL" id="KAH0893218.1"/>
    </source>
</evidence>
<protein>
    <submittedName>
        <fullName evidence="2">Uncharacterized protein</fullName>
    </submittedName>
</protein>
<sequence length="64" mass="7336">MSGNDQQILKDQQFAEWVKNYTYVVENDSDYESTLVVRPNDEYISEDELDEACTDSDSESDSSS</sequence>
<evidence type="ECO:0000313" key="3">
    <source>
        <dbReference type="Proteomes" id="UP000824890"/>
    </source>
</evidence>
<keyword evidence="3" id="KW-1185">Reference proteome</keyword>
<proteinExistence type="predicted"/>
<dbReference type="EMBL" id="JAGKQM010000013">
    <property type="protein sequence ID" value="KAH0893218.1"/>
    <property type="molecule type" value="Genomic_DNA"/>
</dbReference>
<dbReference type="Proteomes" id="UP000824890">
    <property type="component" value="Unassembled WGS sequence"/>
</dbReference>
<comment type="caution">
    <text evidence="2">The sequence shown here is derived from an EMBL/GenBank/DDBJ whole genome shotgun (WGS) entry which is preliminary data.</text>
</comment>
<feature type="compositionally biased region" description="Acidic residues" evidence="1">
    <location>
        <begin position="43"/>
        <end position="64"/>
    </location>
</feature>
<reference evidence="2 3" key="1">
    <citation type="submission" date="2021-05" db="EMBL/GenBank/DDBJ databases">
        <title>Genome Assembly of Synthetic Allotetraploid Brassica napus Reveals Homoeologous Exchanges between Subgenomes.</title>
        <authorList>
            <person name="Davis J.T."/>
        </authorList>
    </citation>
    <scope>NUCLEOTIDE SEQUENCE [LARGE SCALE GENOMIC DNA]</scope>
    <source>
        <strain evidence="3">cv. Da-Ae</strain>
        <tissue evidence="2">Seedling</tissue>
    </source>
</reference>
<feature type="region of interest" description="Disordered" evidence="1">
    <location>
        <begin position="41"/>
        <end position="64"/>
    </location>
</feature>
<organism evidence="2 3">
    <name type="scientific">Brassica napus</name>
    <name type="common">Rape</name>
    <dbReference type="NCBI Taxonomy" id="3708"/>
    <lineage>
        <taxon>Eukaryota</taxon>
        <taxon>Viridiplantae</taxon>
        <taxon>Streptophyta</taxon>
        <taxon>Embryophyta</taxon>
        <taxon>Tracheophyta</taxon>
        <taxon>Spermatophyta</taxon>
        <taxon>Magnoliopsida</taxon>
        <taxon>eudicotyledons</taxon>
        <taxon>Gunneridae</taxon>
        <taxon>Pentapetalae</taxon>
        <taxon>rosids</taxon>
        <taxon>malvids</taxon>
        <taxon>Brassicales</taxon>
        <taxon>Brassicaceae</taxon>
        <taxon>Brassiceae</taxon>
        <taxon>Brassica</taxon>
    </lineage>
</organism>
<name>A0ABQ8ALD3_BRANA</name>
<gene>
    <name evidence="2" type="ORF">HID58_055647</name>
</gene>
<accession>A0ABQ8ALD3</accession>